<dbReference type="EMBL" id="BAABGJ010000001">
    <property type="protein sequence ID" value="GAA4328700.1"/>
    <property type="molecule type" value="Genomic_DNA"/>
</dbReference>
<dbReference type="Pfam" id="PF01451">
    <property type="entry name" value="LMWPc"/>
    <property type="match status" value="1"/>
</dbReference>
<accession>A0ABP8GRL9</accession>
<evidence type="ECO:0000256" key="1">
    <source>
        <dbReference type="ARBA" id="ARBA00011063"/>
    </source>
</evidence>
<evidence type="ECO:0000313" key="7">
    <source>
        <dbReference type="EMBL" id="GAA4328700.1"/>
    </source>
</evidence>
<keyword evidence="3" id="KW-0378">Hydrolase</keyword>
<keyword evidence="8" id="KW-1185">Reference proteome</keyword>
<dbReference type="PANTHER" id="PTHR11717">
    <property type="entry name" value="LOW MOLECULAR WEIGHT PROTEIN TYROSINE PHOSPHATASE"/>
    <property type="match status" value="1"/>
</dbReference>
<sequence length="147" mass="16183">MAIRNVLVVCIGNICRSPMAQGLMSAALPDVRVASAGLDALVGQPADPIACELMKARGVRIDQHRAQQINLDLCQRADLILVMDREQRRAVQDRYLFAAGKVFRLCEFGDADVPDPYRAERSAFERALALIESGASQWAQRISRVSS</sequence>
<protein>
    <recommendedName>
        <fullName evidence="2">protein-tyrosine-phosphatase</fullName>
        <ecNumber evidence="2">3.1.3.48</ecNumber>
    </recommendedName>
</protein>
<dbReference type="CDD" id="cd16343">
    <property type="entry name" value="LMWPTP"/>
    <property type="match status" value="1"/>
</dbReference>
<gene>
    <name evidence="7" type="ORF">GCM10023165_01170</name>
</gene>
<organism evidence="7 8">
    <name type="scientific">Variovorax defluvii</name>
    <dbReference type="NCBI Taxonomy" id="913761"/>
    <lineage>
        <taxon>Bacteria</taxon>
        <taxon>Pseudomonadati</taxon>
        <taxon>Pseudomonadota</taxon>
        <taxon>Betaproteobacteria</taxon>
        <taxon>Burkholderiales</taxon>
        <taxon>Comamonadaceae</taxon>
        <taxon>Variovorax</taxon>
    </lineage>
</organism>
<name>A0ABP8GRL9_9BURK</name>
<comment type="caution">
    <text evidence="7">The sequence shown here is derived from an EMBL/GenBank/DDBJ whole genome shotgun (WGS) entry which is preliminary data.</text>
</comment>
<dbReference type="SMART" id="SM00226">
    <property type="entry name" value="LMWPc"/>
    <property type="match status" value="1"/>
</dbReference>
<reference evidence="8" key="1">
    <citation type="journal article" date="2019" name="Int. J. Syst. Evol. Microbiol.">
        <title>The Global Catalogue of Microorganisms (GCM) 10K type strain sequencing project: providing services to taxonomists for standard genome sequencing and annotation.</title>
        <authorList>
            <consortium name="The Broad Institute Genomics Platform"/>
            <consortium name="The Broad Institute Genome Sequencing Center for Infectious Disease"/>
            <person name="Wu L."/>
            <person name="Ma J."/>
        </authorList>
    </citation>
    <scope>NUCLEOTIDE SEQUENCE [LARGE SCALE GENOMIC DNA]</scope>
    <source>
        <strain evidence="8">JCM 17804</strain>
    </source>
</reference>
<dbReference type="InterPro" id="IPR050438">
    <property type="entry name" value="LMW_PTPase"/>
</dbReference>
<dbReference type="Proteomes" id="UP001500975">
    <property type="component" value="Unassembled WGS sequence"/>
</dbReference>
<evidence type="ECO:0000259" key="6">
    <source>
        <dbReference type="SMART" id="SM00226"/>
    </source>
</evidence>
<dbReference type="SUPFAM" id="SSF52788">
    <property type="entry name" value="Phosphotyrosine protein phosphatases I"/>
    <property type="match status" value="1"/>
</dbReference>
<evidence type="ECO:0000256" key="2">
    <source>
        <dbReference type="ARBA" id="ARBA00013064"/>
    </source>
</evidence>
<dbReference type="InterPro" id="IPR036196">
    <property type="entry name" value="Ptyr_pPase_sf"/>
</dbReference>
<proteinExistence type="inferred from homology"/>
<keyword evidence="4" id="KW-0904">Protein phosphatase</keyword>
<comment type="catalytic activity">
    <reaction evidence="5">
        <text>O-phospho-L-tyrosyl-[protein] + H2O = L-tyrosyl-[protein] + phosphate</text>
        <dbReference type="Rhea" id="RHEA:10684"/>
        <dbReference type="Rhea" id="RHEA-COMP:10136"/>
        <dbReference type="Rhea" id="RHEA-COMP:20101"/>
        <dbReference type="ChEBI" id="CHEBI:15377"/>
        <dbReference type="ChEBI" id="CHEBI:43474"/>
        <dbReference type="ChEBI" id="CHEBI:46858"/>
        <dbReference type="ChEBI" id="CHEBI:61978"/>
        <dbReference type="EC" id="3.1.3.48"/>
    </reaction>
</comment>
<dbReference type="InterPro" id="IPR023485">
    <property type="entry name" value="Ptyr_pPase"/>
</dbReference>
<feature type="domain" description="Phosphotyrosine protein phosphatase I" evidence="6">
    <location>
        <begin position="4"/>
        <end position="141"/>
    </location>
</feature>
<evidence type="ECO:0000313" key="8">
    <source>
        <dbReference type="Proteomes" id="UP001500975"/>
    </source>
</evidence>
<evidence type="ECO:0000256" key="4">
    <source>
        <dbReference type="ARBA" id="ARBA00022912"/>
    </source>
</evidence>
<evidence type="ECO:0000256" key="5">
    <source>
        <dbReference type="ARBA" id="ARBA00051722"/>
    </source>
</evidence>
<dbReference type="PANTHER" id="PTHR11717:SF31">
    <property type="entry name" value="LOW MOLECULAR WEIGHT PROTEIN-TYROSINE-PHOSPHATASE ETP-RELATED"/>
    <property type="match status" value="1"/>
</dbReference>
<dbReference type="PRINTS" id="PR00719">
    <property type="entry name" value="LMWPTPASE"/>
</dbReference>
<dbReference type="EC" id="3.1.3.48" evidence="2"/>
<evidence type="ECO:0000256" key="3">
    <source>
        <dbReference type="ARBA" id="ARBA00022801"/>
    </source>
</evidence>
<dbReference type="InterPro" id="IPR017867">
    <property type="entry name" value="Tyr_phospatase_low_mol_wt"/>
</dbReference>
<dbReference type="Gene3D" id="3.40.50.2300">
    <property type="match status" value="1"/>
</dbReference>
<comment type="similarity">
    <text evidence="1">Belongs to the low molecular weight phosphotyrosine protein phosphatase family.</text>
</comment>